<evidence type="ECO:0000256" key="11">
    <source>
        <dbReference type="SAM" id="MobiDB-lite"/>
    </source>
</evidence>
<dbReference type="Gene3D" id="1.10.286.10">
    <property type="match status" value="1"/>
</dbReference>
<dbReference type="InterPro" id="IPR043133">
    <property type="entry name" value="GTP-CH-I_C/QueF"/>
</dbReference>
<evidence type="ECO:0000256" key="2">
    <source>
        <dbReference type="ARBA" id="ARBA00008085"/>
    </source>
</evidence>
<sequence>MSSSADPSHAAVLADSLQRLQQQQEEQPPVNGSAILRGGYGFRRSGLSTPQIQSQHAPPDELPSSTLAQDLLVPDPNGLGWPAKSTVSRLNATPEEKAAREKKMAAAVRTLLECIGEDPNREGLLRTPDRYAQALLWMTRGYEEKLADVINDAVFAENHDEMVLVRDIDISSLCEHHLVPFTGKIAIAYIPNKLVLGLSKLARIAETFSRRLQVQERLTKQIAIAVQEAIKPRGVAVVMEATHLCMTMRGVQKPGSITVTSCMLGCFRTQQKTREEFLTLIKR</sequence>
<feature type="compositionally biased region" description="Polar residues" evidence="11">
    <location>
        <begin position="46"/>
        <end position="56"/>
    </location>
</feature>
<evidence type="ECO:0000256" key="9">
    <source>
        <dbReference type="ARBA" id="ARBA00030854"/>
    </source>
</evidence>
<dbReference type="FunFam" id="3.30.1130.10:FF:000012">
    <property type="entry name" value="GTP cyclohydrolase 1"/>
    <property type="match status" value="1"/>
</dbReference>
<dbReference type="STRING" id="231916.A0A409YLC7"/>
<evidence type="ECO:0000256" key="8">
    <source>
        <dbReference type="ARBA" id="ARBA00023134"/>
    </source>
</evidence>
<evidence type="ECO:0000256" key="6">
    <source>
        <dbReference type="ARBA" id="ARBA00022801"/>
    </source>
</evidence>
<protein>
    <recommendedName>
        <fullName evidence="4">GTP cyclohydrolase 1</fullName>
        <ecNumber evidence="3">3.5.4.16</ecNumber>
    </recommendedName>
    <alternativeName>
        <fullName evidence="9">GTP cyclohydrolase I</fullName>
    </alternativeName>
</protein>
<organism evidence="13 14">
    <name type="scientific">Gymnopilus dilepis</name>
    <dbReference type="NCBI Taxonomy" id="231916"/>
    <lineage>
        <taxon>Eukaryota</taxon>
        <taxon>Fungi</taxon>
        <taxon>Dikarya</taxon>
        <taxon>Basidiomycota</taxon>
        <taxon>Agaricomycotina</taxon>
        <taxon>Agaricomycetes</taxon>
        <taxon>Agaricomycetidae</taxon>
        <taxon>Agaricales</taxon>
        <taxon>Agaricineae</taxon>
        <taxon>Hymenogastraceae</taxon>
        <taxon>Gymnopilus</taxon>
    </lineage>
</organism>
<accession>A0A409YLC7</accession>
<dbReference type="InterPro" id="IPR018234">
    <property type="entry name" value="GTP_CycHdrlase_I_CS"/>
</dbReference>
<comment type="pathway">
    <text evidence="1">Cofactor biosynthesis; 7,8-dihydroneopterin triphosphate biosynthesis; 7,8-dihydroneopterin triphosphate from GTP: step 1/1.</text>
</comment>
<dbReference type="GO" id="GO:0003934">
    <property type="term" value="F:GTP cyclohydrolase I activity"/>
    <property type="evidence" value="ECO:0007669"/>
    <property type="project" value="UniProtKB-EC"/>
</dbReference>
<dbReference type="NCBIfam" id="NF006826">
    <property type="entry name" value="PRK09347.1-3"/>
    <property type="match status" value="1"/>
</dbReference>
<comment type="function">
    <text evidence="10">GTP cyclohydrolase 1 is the first enzyme in the biosynthetic pathway leading to folic acid.</text>
</comment>
<dbReference type="InterPro" id="IPR020602">
    <property type="entry name" value="GTP_CycHdrlase_I_dom"/>
</dbReference>
<dbReference type="InParanoid" id="A0A409YLC7"/>
<keyword evidence="6" id="KW-0378">Hydrolase</keyword>
<keyword evidence="8" id="KW-0342">GTP-binding</keyword>
<dbReference type="GO" id="GO:0006729">
    <property type="term" value="P:tetrahydrobiopterin biosynthetic process"/>
    <property type="evidence" value="ECO:0007669"/>
    <property type="project" value="TreeGrafter"/>
</dbReference>
<dbReference type="NCBIfam" id="NF006825">
    <property type="entry name" value="PRK09347.1-2"/>
    <property type="match status" value="1"/>
</dbReference>
<dbReference type="GO" id="GO:0005525">
    <property type="term" value="F:GTP binding"/>
    <property type="evidence" value="ECO:0007669"/>
    <property type="project" value="UniProtKB-KW"/>
</dbReference>
<dbReference type="FunFam" id="1.10.286.10:FF:000003">
    <property type="entry name" value="GTP cyclohydrolase 1"/>
    <property type="match status" value="1"/>
</dbReference>
<keyword evidence="5" id="KW-0547">Nucleotide-binding</keyword>
<comment type="similarity">
    <text evidence="2">Belongs to the GTP cyclohydrolase I family.</text>
</comment>
<reference evidence="13 14" key="1">
    <citation type="journal article" date="2018" name="Evol. Lett.">
        <title>Horizontal gene cluster transfer increased hallucinogenic mushroom diversity.</title>
        <authorList>
            <person name="Reynolds H.T."/>
            <person name="Vijayakumar V."/>
            <person name="Gluck-Thaler E."/>
            <person name="Korotkin H.B."/>
            <person name="Matheny P.B."/>
            <person name="Slot J.C."/>
        </authorList>
    </citation>
    <scope>NUCLEOTIDE SEQUENCE [LARGE SCALE GENOMIC DNA]</scope>
    <source>
        <strain evidence="13 14">SRW20</strain>
    </source>
</reference>
<dbReference type="GO" id="GO:0008270">
    <property type="term" value="F:zinc ion binding"/>
    <property type="evidence" value="ECO:0007669"/>
    <property type="project" value="TreeGrafter"/>
</dbReference>
<dbReference type="PANTHER" id="PTHR11109:SF7">
    <property type="entry name" value="GTP CYCLOHYDROLASE 1"/>
    <property type="match status" value="1"/>
</dbReference>
<gene>
    <name evidence="13" type="ORF">CVT26_000875</name>
</gene>
<keyword evidence="7" id="KW-0289">Folate biosynthesis</keyword>
<feature type="region of interest" description="Disordered" evidence="11">
    <location>
        <begin position="1"/>
        <end position="96"/>
    </location>
</feature>
<evidence type="ECO:0000256" key="4">
    <source>
        <dbReference type="ARBA" id="ARBA00017272"/>
    </source>
</evidence>
<evidence type="ECO:0000313" key="14">
    <source>
        <dbReference type="Proteomes" id="UP000284706"/>
    </source>
</evidence>
<dbReference type="OrthoDB" id="4966at2759"/>
<keyword evidence="14" id="KW-1185">Reference proteome</keyword>
<dbReference type="NCBIfam" id="TIGR00063">
    <property type="entry name" value="folE"/>
    <property type="match status" value="1"/>
</dbReference>
<dbReference type="InterPro" id="IPR001474">
    <property type="entry name" value="GTP_CycHdrlase_I"/>
</dbReference>
<dbReference type="PROSITE" id="PS00860">
    <property type="entry name" value="GTP_CYCLOHYDROL_1_2"/>
    <property type="match status" value="1"/>
</dbReference>
<dbReference type="HAMAP" id="MF_00223">
    <property type="entry name" value="FolE"/>
    <property type="match status" value="1"/>
</dbReference>
<evidence type="ECO:0000256" key="5">
    <source>
        <dbReference type="ARBA" id="ARBA00022741"/>
    </source>
</evidence>
<dbReference type="Pfam" id="PF01227">
    <property type="entry name" value="GTP_cyclohydroI"/>
    <property type="match status" value="1"/>
</dbReference>
<dbReference type="GO" id="GO:0046654">
    <property type="term" value="P:tetrahydrofolate biosynthetic process"/>
    <property type="evidence" value="ECO:0007669"/>
    <property type="project" value="InterPro"/>
</dbReference>
<dbReference type="AlphaFoldDB" id="A0A409YLC7"/>
<evidence type="ECO:0000259" key="12">
    <source>
        <dbReference type="Pfam" id="PF01227"/>
    </source>
</evidence>
<dbReference type="Proteomes" id="UP000284706">
    <property type="component" value="Unassembled WGS sequence"/>
</dbReference>
<evidence type="ECO:0000256" key="7">
    <source>
        <dbReference type="ARBA" id="ARBA00022909"/>
    </source>
</evidence>
<feature type="compositionally biased region" description="Low complexity" evidence="11">
    <location>
        <begin position="17"/>
        <end position="27"/>
    </location>
</feature>
<dbReference type="GO" id="GO:0005737">
    <property type="term" value="C:cytoplasm"/>
    <property type="evidence" value="ECO:0007669"/>
    <property type="project" value="TreeGrafter"/>
</dbReference>
<dbReference type="FunCoup" id="A0A409YLC7">
    <property type="interactions" value="268"/>
</dbReference>
<dbReference type="CDD" id="cd00642">
    <property type="entry name" value="GTP_cyclohydro1"/>
    <property type="match status" value="1"/>
</dbReference>
<evidence type="ECO:0000256" key="10">
    <source>
        <dbReference type="ARBA" id="ARBA00055676"/>
    </source>
</evidence>
<dbReference type="EMBL" id="NHYE01000695">
    <property type="protein sequence ID" value="PPR03877.1"/>
    <property type="molecule type" value="Genomic_DNA"/>
</dbReference>
<proteinExistence type="inferred from homology"/>
<dbReference type="InterPro" id="IPR043134">
    <property type="entry name" value="GTP-CH-I_N"/>
</dbReference>
<comment type="caution">
    <text evidence="13">The sequence shown here is derived from an EMBL/GenBank/DDBJ whole genome shotgun (WGS) entry which is preliminary data.</text>
</comment>
<evidence type="ECO:0000313" key="13">
    <source>
        <dbReference type="EMBL" id="PPR03877.1"/>
    </source>
</evidence>
<evidence type="ECO:0000256" key="3">
    <source>
        <dbReference type="ARBA" id="ARBA00012715"/>
    </source>
</evidence>
<dbReference type="Gene3D" id="3.30.1130.10">
    <property type="match status" value="1"/>
</dbReference>
<dbReference type="UniPathway" id="UPA00848">
    <property type="reaction ID" value="UER00151"/>
</dbReference>
<dbReference type="GO" id="GO:0046656">
    <property type="term" value="P:folic acid biosynthetic process"/>
    <property type="evidence" value="ECO:0007669"/>
    <property type="project" value="UniProtKB-KW"/>
</dbReference>
<dbReference type="EC" id="3.5.4.16" evidence="3"/>
<dbReference type="PROSITE" id="PS00859">
    <property type="entry name" value="GTP_CYCLOHYDROL_1_1"/>
    <property type="match status" value="1"/>
</dbReference>
<dbReference type="PANTHER" id="PTHR11109">
    <property type="entry name" value="GTP CYCLOHYDROLASE I"/>
    <property type="match status" value="1"/>
</dbReference>
<dbReference type="SUPFAM" id="SSF55620">
    <property type="entry name" value="Tetrahydrobiopterin biosynthesis enzymes-like"/>
    <property type="match status" value="1"/>
</dbReference>
<evidence type="ECO:0000256" key="1">
    <source>
        <dbReference type="ARBA" id="ARBA00005080"/>
    </source>
</evidence>
<feature type="domain" description="GTP cyclohydrolase I" evidence="12">
    <location>
        <begin position="105"/>
        <end position="281"/>
    </location>
</feature>
<name>A0A409YLC7_9AGAR</name>